<name>A0ABX8R5S5_9ACTN</name>
<dbReference type="Proteomes" id="UP001049518">
    <property type="component" value="Chromosome"/>
</dbReference>
<evidence type="ECO:0000313" key="3">
    <source>
        <dbReference type="EMBL" id="QXJ25759.1"/>
    </source>
</evidence>
<organism evidence="3 4">
    <name type="scientific">Actinomadura graeca</name>
    <dbReference type="NCBI Taxonomy" id="2750812"/>
    <lineage>
        <taxon>Bacteria</taxon>
        <taxon>Bacillati</taxon>
        <taxon>Actinomycetota</taxon>
        <taxon>Actinomycetes</taxon>
        <taxon>Streptosporangiales</taxon>
        <taxon>Thermomonosporaceae</taxon>
        <taxon>Actinomadura</taxon>
    </lineage>
</organism>
<sequence>MGGLLAMLDVLVRLVAVTDGEGSHPHLPGRRVAAPRRAETAAALAHLADREIYRLGMPNAGVRERTLTPVLEDLLRGFDVCLAPWEHDAHRDHQAAGHAALATGPADGRHRGDARLHGRQGLVVLC</sequence>
<dbReference type="RefSeq" id="WP_231331931.1">
    <property type="nucleotide sequence ID" value="NZ_CP059572.1"/>
</dbReference>
<feature type="region of interest" description="Disordered" evidence="2">
    <location>
        <begin position="94"/>
        <end position="113"/>
    </location>
</feature>
<feature type="compositionally biased region" description="Low complexity" evidence="2">
    <location>
        <begin position="96"/>
        <end position="106"/>
    </location>
</feature>
<dbReference type="SUPFAM" id="SSF102588">
    <property type="entry name" value="LmbE-like"/>
    <property type="match status" value="1"/>
</dbReference>
<dbReference type="Gene3D" id="3.40.50.10320">
    <property type="entry name" value="LmbE-like"/>
    <property type="match status" value="1"/>
</dbReference>
<keyword evidence="4" id="KW-1185">Reference proteome</keyword>
<proteinExistence type="predicted"/>
<dbReference type="InterPro" id="IPR024078">
    <property type="entry name" value="LmbE-like_dom_sf"/>
</dbReference>
<evidence type="ECO:0000256" key="1">
    <source>
        <dbReference type="ARBA" id="ARBA00022833"/>
    </source>
</evidence>
<protein>
    <submittedName>
        <fullName evidence="3">PIG-L family deacetylase</fullName>
    </submittedName>
</protein>
<keyword evidence="1" id="KW-0862">Zinc</keyword>
<dbReference type="InterPro" id="IPR003737">
    <property type="entry name" value="GlcNAc_PI_deacetylase-related"/>
</dbReference>
<evidence type="ECO:0000313" key="4">
    <source>
        <dbReference type="Proteomes" id="UP001049518"/>
    </source>
</evidence>
<evidence type="ECO:0000256" key="2">
    <source>
        <dbReference type="SAM" id="MobiDB-lite"/>
    </source>
</evidence>
<dbReference type="EMBL" id="CP059572">
    <property type="protein sequence ID" value="QXJ25759.1"/>
    <property type="molecule type" value="Genomic_DNA"/>
</dbReference>
<reference evidence="3" key="1">
    <citation type="submission" date="2020-07" db="EMBL/GenBank/DDBJ databases">
        <authorList>
            <person name="Tarantini F.S."/>
            <person name="Hong K.W."/>
            <person name="Chan K.G."/>
        </authorList>
    </citation>
    <scope>NUCLEOTIDE SEQUENCE</scope>
    <source>
        <strain evidence="3">32-07</strain>
    </source>
</reference>
<accession>A0ABX8R5S5</accession>
<dbReference type="Pfam" id="PF02585">
    <property type="entry name" value="PIG-L"/>
    <property type="match status" value="1"/>
</dbReference>
<gene>
    <name evidence="3" type="ORF">AGRA3207_007302</name>
</gene>